<evidence type="ECO:0000313" key="2">
    <source>
        <dbReference type="Proteomes" id="UP000038040"/>
    </source>
</evidence>
<accession>A0A0N4U0T3</accession>
<dbReference type="InterPro" id="IPR013083">
    <property type="entry name" value="Znf_RING/FYVE/PHD"/>
</dbReference>
<sequence>MGKVRRNAKKVVRKRRLITDDSEDERLRQHLREKFSNNINRRKVERSACLRLDENGKYFVYNGERHDTIIKKARESSMNKLSQPEIRKDCVTTKWKCALCQQRTLRSVLGDLFGPYYVKISGKTWPNFIAKKPGKFSTKNTYLLDLWLHGMCALYTEELQMFGNQFPALEQNISRYWSQHCAICSKEGATIVIKNLFYHYPCAYSKDILEEQY</sequence>
<keyword evidence="3" id="KW-1185">Reference proteome</keyword>
<gene>
    <name evidence="1" type="ORF">DME_LOCUS4534</name>
</gene>
<reference evidence="4" key="1">
    <citation type="submission" date="2017-02" db="UniProtKB">
        <authorList>
            <consortium name="WormBaseParasite"/>
        </authorList>
    </citation>
    <scope>IDENTIFICATION</scope>
</reference>
<organism evidence="2 4">
    <name type="scientific">Dracunculus medinensis</name>
    <name type="common">Guinea worm</name>
    <dbReference type="NCBI Taxonomy" id="318479"/>
    <lineage>
        <taxon>Eukaryota</taxon>
        <taxon>Metazoa</taxon>
        <taxon>Ecdysozoa</taxon>
        <taxon>Nematoda</taxon>
        <taxon>Chromadorea</taxon>
        <taxon>Rhabditida</taxon>
        <taxon>Spirurina</taxon>
        <taxon>Dracunculoidea</taxon>
        <taxon>Dracunculidae</taxon>
        <taxon>Dracunculus</taxon>
    </lineage>
</organism>
<dbReference type="STRING" id="318479.A0A0N4U0T3"/>
<dbReference type="WBParaSite" id="DME_0000017401-mRNA-1">
    <property type="protein sequence ID" value="DME_0000017401-mRNA-1"/>
    <property type="gene ID" value="DME_0000017401"/>
</dbReference>
<dbReference type="Proteomes" id="UP000274756">
    <property type="component" value="Unassembled WGS sequence"/>
</dbReference>
<dbReference type="AlphaFoldDB" id="A0A0N4U0T3"/>
<protein>
    <submittedName>
        <fullName evidence="4">DUF659 domain-containing protein</fullName>
    </submittedName>
</protein>
<dbReference type="Gene3D" id="3.30.40.10">
    <property type="entry name" value="Zinc/RING finger domain, C3HC4 (zinc finger)"/>
    <property type="match status" value="1"/>
</dbReference>
<evidence type="ECO:0000313" key="1">
    <source>
        <dbReference type="EMBL" id="VDN54561.1"/>
    </source>
</evidence>
<evidence type="ECO:0000313" key="3">
    <source>
        <dbReference type="Proteomes" id="UP000274756"/>
    </source>
</evidence>
<name>A0A0N4U0T3_DRAME</name>
<evidence type="ECO:0000313" key="4">
    <source>
        <dbReference type="WBParaSite" id="DME_0000017401-mRNA-1"/>
    </source>
</evidence>
<proteinExistence type="predicted"/>
<dbReference type="EMBL" id="UYYG01001150">
    <property type="protein sequence ID" value="VDN54561.1"/>
    <property type="molecule type" value="Genomic_DNA"/>
</dbReference>
<dbReference type="OrthoDB" id="10029243at2759"/>
<dbReference type="Proteomes" id="UP000038040">
    <property type="component" value="Unplaced"/>
</dbReference>
<reference evidence="1 3" key="2">
    <citation type="submission" date="2018-11" db="EMBL/GenBank/DDBJ databases">
        <authorList>
            <consortium name="Pathogen Informatics"/>
        </authorList>
    </citation>
    <scope>NUCLEOTIDE SEQUENCE [LARGE SCALE GENOMIC DNA]</scope>
</reference>